<gene>
    <name evidence="2" type="ORF">MMAD_01660</name>
</gene>
<proteinExistence type="predicted"/>
<feature type="transmembrane region" description="Helical" evidence="1">
    <location>
        <begin position="47"/>
        <end position="69"/>
    </location>
</feature>
<dbReference type="RefSeq" id="WP_163731115.1">
    <property type="nucleotide sequence ID" value="NZ_AP022610.1"/>
</dbReference>
<keyword evidence="3" id="KW-1185">Reference proteome</keyword>
<keyword evidence="1" id="KW-0812">Transmembrane</keyword>
<sequence>MRIRETTPWPDELRYRRAAWRCSGALMGALIGWILGLFNTIEPLTSAMVLAACGLTAGACVGAAAGFLVQALPRGQRALLSGTGNERD</sequence>
<evidence type="ECO:0000313" key="3">
    <source>
        <dbReference type="Proteomes" id="UP000466517"/>
    </source>
</evidence>
<protein>
    <submittedName>
        <fullName evidence="2">Uncharacterized protein</fullName>
    </submittedName>
</protein>
<feature type="transmembrane region" description="Helical" evidence="1">
    <location>
        <begin position="20"/>
        <end position="41"/>
    </location>
</feature>
<dbReference type="EMBL" id="AP022610">
    <property type="protein sequence ID" value="BBZ25871.1"/>
    <property type="molecule type" value="Genomic_DNA"/>
</dbReference>
<keyword evidence="1" id="KW-0472">Membrane</keyword>
<accession>A0A7I7XB81</accession>
<evidence type="ECO:0000256" key="1">
    <source>
        <dbReference type="SAM" id="Phobius"/>
    </source>
</evidence>
<keyword evidence="1" id="KW-1133">Transmembrane helix</keyword>
<reference evidence="2 3" key="1">
    <citation type="journal article" date="2019" name="Emerg. Microbes Infect.">
        <title>Comprehensive subspecies identification of 175 nontuberculous mycobacteria species based on 7547 genomic profiles.</title>
        <authorList>
            <person name="Matsumoto Y."/>
            <person name="Kinjo T."/>
            <person name="Motooka D."/>
            <person name="Nabeya D."/>
            <person name="Jung N."/>
            <person name="Uechi K."/>
            <person name="Horii T."/>
            <person name="Iida T."/>
            <person name="Fujita J."/>
            <person name="Nakamura S."/>
        </authorList>
    </citation>
    <scope>NUCLEOTIDE SEQUENCE [LARGE SCALE GENOMIC DNA]</scope>
    <source>
        <strain evidence="2 3">JCM 13574</strain>
    </source>
</reference>
<dbReference type="Proteomes" id="UP000466517">
    <property type="component" value="Chromosome"/>
</dbReference>
<dbReference type="AlphaFoldDB" id="A0A7I7XB81"/>
<name>A0A7I7XB81_9MYCO</name>
<dbReference type="KEGG" id="mmag:MMAD_01660"/>
<organism evidence="2 3">
    <name type="scientific">Mycolicibacterium madagascariense</name>
    <dbReference type="NCBI Taxonomy" id="212765"/>
    <lineage>
        <taxon>Bacteria</taxon>
        <taxon>Bacillati</taxon>
        <taxon>Actinomycetota</taxon>
        <taxon>Actinomycetes</taxon>
        <taxon>Mycobacteriales</taxon>
        <taxon>Mycobacteriaceae</taxon>
        <taxon>Mycolicibacterium</taxon>
    </lineage>
</organism>
<evidence type="ECO:0000313" key="2">
    <source>
        <dbReference type="EMBL" id="BBZ25871.1"/>
    </source>
</evidence>